<proteinExistence type="predicted"/>
<organism evidence="1">
    <name type="scientific">Helianthus annuus</name>
    <name type="common">Common sunflower</name>
    <dbReference type="NCBI Taxonomy" id="4232"/>
    <lineage>
        <taxon>Eukaryota</taxon>
        <taxon>Viridiplantae</taxon>
        <taxon>Streptophyta</taxon>
        <taxon>Embryophyta</taxon>
        <taxon>Tracheophyta</taxon>
        <taxon>Spermatophyta</taxon>
        <taxon>Magnoliopsida</taxon>
        <taxon>eudicotyledons</taxon>
        <taxon>Gunneridae</taxon>
        <taxon>Pentapetalae</taxon>
        <taxon>asterids</taxon>
        <taxon>campanulids</taxon>
        <taxon>Asterales</taxon>
        <taxon>Asteraceae</taxon>
        <taxon>Asteroideae</taxon>
        <taxon>Heliantheae alliance</taxon>
        <taxon>Heliantheae</taxon>
        <taxon>Helianthus</taxon>
    </lineage>
</organism>
<sequence>MLTHLTKRDAKSREVQSTGKSNTLLLCERQLACCSLYNISTLFHTLFERQHCFLQSL</sequence>
<reference evidence="1" key="1">
    <citation type="submission" date="2017-02" db="EMBL/GenBank/DDBJ databases">
        <title>Sunflower complete genome.</title>
        <authorList>
            <person name="Langlade N."/>
            <person name="Munos S."/>
        </authorList>
    </citation>
    <scope>NUCLEOTIDE SEQUENCE [LARGE SCALE GENOMIC DNA]</scope>
    <source>
        <tissue evidence="1">Leaves</tissue>
    </source>
</reference>
<protein>
    <submittedName>
        <fullName evidence="1">Uncharacterized protein</fullName>
    </submittedName>
</protein>
<evidence type="ECO:0000313" key="1">
    <source>
        <dbReference type="EMBL" id="OTF84622.1"/>
    </source>
</evidence>
<gene>
    <name evidence="1" type="ORF">HannXRQ_Chr00c0137g0571941</name>
</gene>
<dbReference type="AlphaFoldDB" id="A0A1Y3BV13"/>
<name>A0A1Y3BV13_HELAN</name>
<dbReference type="InParanoid" id="A0A1Y3BV13"/>
<dbReference type="EMBL" id="KZ113460">
    <property type="protein sequence ID" value="OTF84622.1"/>
    <property type="molecule type" value="Genomic_DNA"/>
</dbReference>
<accession>A0A1Y3BV13</accession>